<dbReference type="InterPro" id="IPR007627">
    <property type="entry name" value="RNA_pol_sigma70_r2"/>
</dbReference>
<accession>A0A2P7S6C6</accession>
<dbReference type="EMBL" id="PXYK01000015">
    <property type="protein sequence ID" value="PSJ57990.1"/>
    <property type="molecule type" value="Genomic_DNA"/>
</dbReference>
<evidence type="ECO:0000313" key="4">
    <source>
        <dbReference type="Proteomes" id="UP000241229"/>
    </source>
</evidence>
<proteinExistence type="predicted"/>
<evidence type="ECO:0000259" key="1">
    <source>
        <dbReference type="Pfam" id="PF04542"/>
    </source>
</evidence>
<dbReference type="InterPro" id="IPR046531">
    <property type="entry name" value="DUF6596"/>
</dbReference>
<dbReference type="AlphaFoldDB" id="A0A2P7S6C6"/>
<dbReference type="Gene3D" id="1.10.1740.10">
    <property type="match status" value="1"/>
</dbReference>
<feature type="domain" description="RNA polymerase sigma-70 region 2" evidence="1">
    <location>
        <begin position="28"/>
        <end position="81"/>
    </location>
</feature>
<dbReference type="SUPFAM" id="SSF88946">
    <property type="entry name" value="Sigma2 domain of RNA polymerase sigma factors"/>
    <property type="match status" value="1"/>
</dbReference>
<dbReference type="Pfam" id="PF04542">
    <property type="entry name" value="Sigma70_r2"/>
    <property type="match status" value="1"/>
</dbReference>
<dbReference type="PANTHER" id="PTHR47756">
    <property type="entry name" value="BLL6612 PROTEIN-RELATED"/>
    <property type="match status" value="1"/>
</dbReference>
<organism evidence="3 4">
    <name type="scientific">Kumtagia ephedrae</name>
    <dbReference type="NCBI Taxonomy" id="2116701"/>
    <lineage>
        <taxon>Bacteria</taxon>
        <taxon>Pseudomonadati</taxon>
        <taxon>Pseudomonadota</taxon>
        <taxon>Alphaproteobacteria</taxon>
        <taxon>Hyphomicrobiales</taxon>
        <taxon>Phyllobacteriaceae</taxon>
        <taxon>Kumtagia</taxon>
    </lineage>
</organism>
<dbReference type="Proteomes" id="UP000241229">
    <property type="component" value="Unassembled WGS sequence"/>
</dbReference>
<dbReference type="InterPro" id="IPR013324">
    <property type="entry name" value="RNA_pol_sigma_r3/r4-like"/>
</dbReference>
<reference evidence="3 4" key="1">
    <citation type="submission" date="2018-03" db="EMBL/GenBank/DDBJ databases">
        <title>The draft genome of Mesorhizobium sp. 6GN-30.</title>
        <authorList>
            <person name="Liu L."/>
            <person name="Li L."/>
            <person name="Wang T."/>
            <person name="Zhang X."/>
            <person name="Liang L."/>
        </authorList>
    </citation>
    <scope>NUCLEOTIDE SEQUENCE [LARGE SCALE GENOMIC DNA]</scope>
    <source>
        <strain evidence="3 4">6GN30</strain>
    </source>
</reference>
<gene>
    <name evidence="3" type="ORF">C7I84_16100</name>
</gene>
<comment type="caution">
    <text evidence="3">The sequence shown here is derived from an EMBL/GenBank/DDBJ whole genome shotgun (WGS) entry which is preliminary data.</text>
</comment>
<dbReference type="GO" id="GO:0003700">
    <property type="term" value="F:DNA-binding transcription factor activity"/>
    <property type="evidence" value="ECO:0007669"/>
    <property type="project" value="InterPro"/>
</dbReference>
<evidence type="ECO:0000313" key="3">
    <source>
        <dbReference type="EMBL" id="PSJ57990.1"/>
    </source>
</evidence>
<protein>
    <submittedName>
        <fullName evidence="3">RNA polymerase subunit sigma-24</fullName>
    </submittedName>
</protein>
<dbReference type="OrthoDB" id="9780299at2"/>
<feature type="domain" description="DUF6596" evidence="2">
    <location>
        <begin position="188"/>
        <end position="286"/>
    </location>
</feature>
<dbReference type="SUPFAM" id="SSF88659">
    <property type="entry name" value="Sigma3 and sigma4 domains of RNA polymerase sigma factors"/>
    <property type="match status" value="1"/>
</dbReference>
<dbReference type="PANTHER" id="PTHR47756:SF2">
    <property type="entry name" value="BLL6612 PROTEIN"/>
    <property type="match status" value="1"/>
</dbReference>
<dbReference type="RefSeq" id="WP_106773227.1">
    <property type="nucleotide sequence ID" value="NZ_PXYK01000015.1"/>
</dbReference>
<dbReference type="Pfam" id="PF20239">
    <property type="entry name" value="DUF6596"/>
    <property type="match status" value="1"/>
</dbReference>
<sequence>MTDAAAPQPVRAAIEQIVRDDWGRLLSSLIRNLRDFQLAEDCLQDALESALVHWQRNGPPASPGGWLIQTARRKAIDRIRRDVNFRAKQEQYAVLLALDADSVEAAEPEAIADERLRLIFTCCHPALDRKSRLALTLRTLGGLTTAEIARCFLDGKEAMAQRLVRAQDKIRRAGIPYEVPDDDAWPARLQSVLGVLYLIFNEGYAASAGERRIRVDLCEEAIRLARVMLALRPEEPEIEGLLALMLLNHARRAARHAGGLVPLERQDRALWDGNAIREGLALVEAALKRGRPGPYQLQAAISAIHAEAPDHARTGWPEIVLIYDELYRLAPNPVVRLNQSVALSYAEGPQAALAMLEPLRPALSGYQPFHAARADFLRRLQCTGAAEAYEEAIRLSQHACERQFLEMRMRELR</sequence>
<name>A0A2P7S6C6_9HYPH</name>
<dbReference type="GO" id="GO:0006352">
    <property type="term" value="P:DNA-templated transcription initiation"/>
    <property type="evidence" value="ECO:0007669"/>
    <property type="project" value="InterPro"/>
</dbReference>
<keyword evidence="4" id="KW-1185">Reference proteome</keyword>
<dbReference type="InterPro" id="IPR013325">
    <property type="entry name" value="RNA_pol_sigma_r2"/>
</dbReference>
<evidence type="ECO:0000259" key="2">
    <source>
        <dbReference type="Pfam" id="PF20239"/>
    </source>
</evidence>